<dbReference type="Proteomes" id="UP001165427">
    <property type="component" value="Unassembled WGS sequence"/>
</dbReference>
<evidence type="ECO:0000313" key="1">
    <source>
        <dbReference type="EMBL" id="MCJ8502264.1"/>
    </source>
</evidence>
<comment type="caution">
    <text evidence="1">The sequence shown here is derived from an EMBL/GenBank/DDBJ whole genome shotgun (WGS) entry which is preliminary data.</text>
</comment>
<sequence length="80" mass="8271">MIRVTVQLHGTLPRRVPAYDPERGLTISLAPGATVADLLDALGLTAEDTGVVALDGRVAQPADALSDGARVRIFQVAHGG</sequence>
<evidence type="ECO:0000313" key="2">
    <source>
        <dbReference type="Proteomes" id="UP001165427"/>
    </source>
</evidence>
<dbReference type="Pfam" id="PF02597">
    <property type="entry name" value="ThiS"/>
    <property type="match status" value="1"/>
</dbReference>
<dbReference type="InterPro" id="IPR016155">
    <property type="entry name" value="Mopterin_synth/thiamin_S_b"/>
</dbReference>
<gene>
    <name evidence="1" type="ORF">MRX98_16895</name>
</gene>
<organism evidence="1 2">
    <name type="scientific">Desulfatitalea alkaliphila</name>
    <dbReference type="NCBI Taxonomy" id="2929485"/>
    <lineage>
        <taxon>Bacteria</taxon>
        <taxon>Pseudomonadati</taxon>
        <taxon>Thermodesulfobacteriota</taxon>
        <taxon>Desulfobacteria</taxon>
        <taxon>Desulfobacterales</taxon>
        <taxon>Desulfosarcinaceae</taxon>
        <taxon>Desulfatitalea</taxon>
    </lineage>
</organism>
<dbReference type="Gene3D" id="3.10.20.30">
    <property type="match status" value="1"/>
</dbReference>
<reference evidence="1" key="1">
    <citation type="submission" date="2022-04" db="EMBL/GenBank/DDBJ databases">
        <title>Desulfatitalea alkaliphila sp. nov., a novel anaerobic sulfate-reducing bacterium isolated from terrestrial mud volcano, Taman Peninsula, Russia.</title>
        <authorList>
            <person name="Khomyakova M.A."/>
            <person name="Merkel A.Y."/>
            <person name="Slobodkin A.I."/>
        </authorList>
    </citation>
    <scope>NUCLEOTIDE SEQUENCE</scope>
    <source>
        <strain evidence="1">M08but</strain>
    </source>
</reference>
<dbReference type="AlphaFoldDB" id="A0AA41R3G5"/>
<dbReference type="SUPFAM" id="SSF54285">
    <property type="entry name" value="MoaD/ThiS"/>
    <property type="match status" value="1"/>
</dbReference>
<name>A0AA41R3G5_9BACT</name>
<dbReference type="InterPro" id="IPR012675">
    <property type="entry name" value="Beta-grasp_dom_sf"/>
</dbReference>
<proteinExistence type="predicted"/>
<dbReference type="EMBL" id="JALJRB010000023">
    <property type="protein sequence ID" value="MCJ8502264.1"/>
    <property type="molecule type" value="Genomic_DNA"/>
</dbReference>
<keyword evidence="2" id="KW-1185">Reference proteome</keyword>
<accession>A0AA41R3G5</accession>
<dbReference type="InterPro" id="IPR003749">
    <property type="entry name" value="ThiS/MoaD-like"/>
</dbReference>
<protein>
    <submittedName>
        <fullName evidence="1">MoaD/ThiS family protein</fullName>
    </submittedName>
</protein>
<dbReference type="RefSeq" id="WP_246912785.1">
    <property type="nucleotide sequence ID" value="NZ_JALJRB010000023.1"/>
</dbReference>